<dbReference type="AlphaFoldDB" id="A0A392VZR4"/>
<keyword evidence="1" id="KW-0812">Transmembrane</keyword>
<organism evidence="2 3">
    <name type="scientific">Trifolium medium</name>
    <dbReference type="NCBI Taxonomy" id="97028"/>
    <lineage>
        <taxon>Eukaryota</taxon>
        <taxon>Viridiplantae</taxon>
        <taxon>Streptophyta</taxon>
        <taxon>Embryophyta</taxon>
        <taxon>Tracheophyta</taxon>
        <taxon>Spermatophyta</taxon>
        <taxon>Magnoliopsida</taxon>
        <taxon>eudicotyledons</taxon>
        <taxon>Gunneridae</taxon>
        <taxon>Pentapetalae</taxon>
        <taxon>rosids</taxon>
        <taxon>fabids</taxon>
        <taxon>Fabales</taxon>
        <taxon>Fabaceae</taxon>
        <taxon>Papilionoideae</taxon>
        <taxon>50 kb inversion clade</taxon>
        <taxon>NPAAA clade</taxon>
        <taxon>Hologalegina</taxon>
        <taxon>IRL clade</taxon>
        <taxon>Trifolieae</taxon>
        <taxon>Trifolium</taxon>
    </lineage>
</organism>
<keyword evidence="3" id="KW-1185">Reference proteome</keyword>
<reference evidence="2 3" key="1">
    <citation type="journal article" date="2018" name="Front. Plant Sci.">
        <title>Red Clover (Trifolium pratense) and Zigzag Clover (T. medium) - A Picture of Genomic Similarities and Differences.</title>
        <authorList>
            <person name="Dluhosova J."/>
            <person name="Istvanek J."/>
            <person name="Nedelnik J."/>
            <person name="Repkova J."/>
        </authorList>
    </citation>
    <scope>NUCLEOTIDE SEQUENCE [LARGE SCALE GENOMIC DNA]</scope>
    <source>
        <strain evidence="3">cv. 10/8</strain>
        <tissue evidence="2">Leaf</tissue>
    </source>
</reference>
<evidence type="ECO:0000313" key="2">
    <source>
        <dbReference type="EMBL" id="MCI92953.1"/>
    </source>
</evidence>
<sequence length="55" mass="6281">MVVMGGVWCWRRRYLVDVVCSGFLGYLILLPLSKSVEICRILFESLLVSKSVEIC</sequence>
<proteinExistence type="predicted"/>
<name>A0A392VZR4_9FABA</name>
<feature type="transmembrane region" description="Helical" evidence="1">
    <location>
        <begin position="14"/>
        <end position="32"/>
    </location>
</feature>
<keyword evidence="1" id="KW-0472">Membrane</keyword>
<protein>
    <submittedName>
        <fullName evidence="2">Uncharacterized protein</fullName>
    </submittedName>
</protein>
<feature type="non-terminal residue" evidence="2">
    <location>
        <position position="55"/>
    </location>
</feature>
<dbReference type="Proteomes" id="UP000265520">
    <property type="component" value="Unassembled WGS sequence"/>
</dbReference>
<evidence type="ECO:0000256" key="1">
    <source>
        <dbReference type="SAM" id="Phobius"/>
    </source>
</evidence>
<evidence type="ECO:0000313" key="3">
    <source>
        <dbReference type="Proteomes" id="UP000265520"/>
    </source>
</evidence>
<accession>A0A392VZR4</accession>
<comment type="caution">
    <text evidence="2">The sequence shown here is derived from an EMBL/GenBank/DDBJ whole genome shotgun (WGS) entry which is preliminary data.</text>
</comment>
<dbReference type="EMBL" id="LXQA011315726">
    <property type="protein sequence ID" value="MCI92953.1"/>
    <property type="molecule type" value="Genomic_DNA"/>
</dbReference>
<keyword evidence="1" id="KW-1133">Transmembrane helix</keyword>